<dbReference type="NCBIfam" id="TIGR00369">
    <property type="entry name" value="unchar_dom_1"/>
    <property type="match status" value="1"/>
</dbReference>
<reference evidence="3" key="1">
    <citation type="submission" date="2022-06" db="EMBL/GenBank/DDBJ databases">
        <title>Diverse halophilic archaea isolated from saline environments.</title>
        <authorList>
            <person name="Cui H.-L."/>
        </authorList>
    </citation>
    <scope>NUCLEOTIDE SEQUENCE</scope>
    <source>
        <strain evidence="3">WLHS1</strain>
    </source>
</reference>
<dbReference type="Gene3D" id="3.10.129.10">
    <property type="entry name" value="Hotdog Thioesterase"/>
    <property type="match status" value="1"/>
</dbReference>
<proteinExistence type="predicted"/>
<dbReference type="GO" id="GO:0016787">
    <property type="term" value="F:hydrolase activity"/>
    <property type="evidence" value="ECO:0007669"/>
    <property type="project" value="UniProtKB-KW"/>
</dbReference>
<evidence type="ECO:0000313" key="4">
    <source>
        <dbReference type="Proteomes" id="UP001056855"/>
    </source>
</evidence>
<dbReference type="InterPro" id="IPR003736">
    <property type="entry name" value="PAAI_dom"/>
</dbReference>
<feature type="domain" description="Thioesterase" evidence="2">
    <location>
        <begin position="48"/>
        <end position="118"/>
    </location>
</feature>
<dbReference type="CDD" id="cd03443">
    <property type="entry name" value="PaaI_thioesterase"/>
    <property type="match status" value="1"/>
</dbReference>
<dbReference type="GeneID" id="73288424"/>
<name>A0A9E7NBR0_9EURY</name>
<gene>
    <name evidence="3" type="ORF">NGM29_00220</name>
</gene>
<keyword evidence="4" id="KW-1185">Reference proteome</keyword>
<dbReference type="Pfam" id="PF03061">
    <property type="entry name" value="4HBT"/>
    <property type="match status" value="1"/>
</dbReference>
<organism evidence="3 4">
    <name type="scientific">Natronosalvus rutilus</name>
    <dbReference type="NCBI Taxonomy" id="2953753"/>
    <lineage>
        <taxon>Archaea</taxon>
        <taxon>Methanobacteriati</taxon>
        <taxon>Methanobacteriota</taxon>
        <taxon>Stenosarchaea group</taxon>
        <taxon>Halobacteria</taxon>
        <taxon>Halobacteriales</taxon>
        <taxon>Natrialbaceae</taxon>
        <taxon>Natronosalvus</taxon>
    </lineage>
</organism>
<evidence type="ECO:0000313" key="3">
    <source>
        <dbReference type="EMBL" id="UTF53752.1"/>
    </source>
</evidence>
<dbReference type="KEGG" id="sawl:NGM29_00220"/>
<dbReference type="SUPFAM" id="SSF54637">
    <property type="entry name" value="Thioesterase/thiol ester dehydrase-isomerase"/>
    <property type="match status" value="1"/>
</dbReference>
<dbReference type="EMBL" id="CP100355">
    <property type="protein sequence ID" value="UTF53752.1"/>
    <property type="molecule type" value="Genomic_DNA"/>
</dbReference>
<dbReference type="Proteomes" id="UP001056855">
    <property type="component" value="Chromosome"/>
</dbReference>
<dbReference type="InterPro" id="IPR006683">
    <property type="entry name" value="Thioestr_dom"/>
</dbReference>
<protein>
    <submittedName>
        <fullName evidence="3">PaaI family thioesterase</fullName>
    </submittedName>
</protein>
<accession>A0A9E7NBR0</accession>
<sequence length="139" mass="14880">MDVHERFNETYPFGEHLGLEVTRVEEGYVEGKIELEAHHSLSESTLLAHGAVPFGLADSLSAAALASVEGAPGPTLDVRIDYLRPATGDIYGSAEVVRYGAETGVVEAEIVDADDRTLATTRGVYKTNMVDGNNPFVDS</sequence>
<dbReference type="RefSeq" id="WP_254158272.1">
    <property type="nucleotide sequence ID" value="NZ_CP100355.1"/>
</dbReference>
<dbReference type="AlphaFoldDB" id="A0A9E7NBR0"/>
<dbReference type="InterPro" id="IPR029069">
    <property type="entry name" value="HotDog_dom_sf"/>
</dbReference>
<evidence type="ECO:0000256" key="1">
    <source>
        <dbReference type="ARBA" id="ARBA00022801"/>
    </source>
</evidence>
<keyword evidence="1" id="KW-0378">Hydrolase</keyword>
<evidence type="ECO:0000259" key="2">
    <source>
        <dbReference type="Pfam" id="PF03061"/>
    </source>
</evidence>